<evidence type="ECO:0000256" key="6">
    <source>
        <dbReference type="ARBA" id="ARBA00041184"/>
    </source>
</evidence>
<dbReference type="InterPro" id="IPR009917">
    <property type="entry name" value="SRA1/Sec31"/>
</dbReference>
<keyword evidence="10" id="KW-1185">Reference proteome</keyword>
<name>A0A183J4T5_9BILA</name>
<keyword evidence="3" id="KW-0489">Methyltransferase</keyword>
<dbReference type="InterPro" id="IPR002877">
    <property type="entry name" value="RNA_MeTrfase_FtsJ_dom"/>
</dbReference>
<comment type="similarity">
    <text evidence="1">Belongs to the class I-like SAM-binding methyltransferase superfamily. RNA methyltransferase RlmE family.</text>
</comment>
<evidence type="ECO:0000259" key="7">
    <source>
        <dbReference type="Pfam" id="PF01728"/>
    </source>
</evidence>
<dbReference type="Proteomes" id="UP000270296">
    <property type="component" value="Unassembled WGS sequence"/>
</dbReference>
<evidence type="ECO:0000313" key="10">
    <source>
        <dbReference type="Proteomes" id="UP000270296"/>
    </source>
</evidence>
<dbReference type="PANTHER" id="PTHR10920:SF18">
    <property type="entry name" value="RRNA METHYLTRANSFERASE 2, MITOCHONDRIAL"/>
    <property type="match status" value="1"/>
</dbReference>
<evidence type="ECO:0000313" key="9">
    <source>
        <dbReference type="EMBL" id="VDP35340.1"/>
    </source>
</evidence>
<dbReference type="HAMAP" id="MF_01547">
    <property type="entry name" value="RNA_methyltr_E"/>
    <property type="match status" value="1"/>
</dbReference>
<evidence type="ECO:0000259" key="8">
    <source>
        <dbReference type="Pfam" id="PF07304"/>
    </source>
</evidence>
<dbReference type="WBParaSite" id="SBAD_0001125901-mRNA-1">
    <property type="protein sequence ID" value="SBAD_0001125901-mRNA-1"/>
    <property type="gene ID" value="SBAD_0001125901"/>
</dbReference>
<dbReference type="Pfam" id="PF07304">
    <property type="entry name" value="SRA1"/>
    <property type="match status" value="1"/>
</dbReference>
<evidence type="ECO:0000256" key="2">
    <source>
        <dbReference type="ARBA" id="ARBA00022552"/>
    </source>
</evidence>
<reference evidence="11" key="1">
    <citation type="submission" date="2016-06" db="UniProtKB">
        <authorList>
            <consortium name="WormBaseParasite"/>
        </authorList>
    </citation>
    <scope>IDENTIFICATION</scope>
</reference>
<sequence length="437" mass="49141">MARNFTPGWNDPPQISAGGLDHCRHGNSRSLFRNHSYYQNFPGDLANYSASDRGNVLIASHSAADISGLGNFTPPLSAMTMTVGSAMAGSSSSLPSENSIPELNNSQILEILENQLSAIPSLSNFCKEGIRRRIDRLSEVLNSQSLTDECRKKLCLLVTELSNHQYVNAYNVQGNLMVDHFSEAEEDYWIQCNGSYEQQEAKLIEAAEFKRMPSKPKLVNSSKEWFLRHIRDPYVRRAQLNHYRARSAFKLIEIDDRFHFLKPGMFVVDCGAAPGSWTQVIAKRVNCGGVEANRPIGFTIAIDKASMEPISDVIVLQNTDMLDPEITDLVDVHLQGRKLDAVVSDMAPNATGNHQLDHERILKLDYLALSFAVRMLKRQQGIFLCKLWTGSDLNQFCTVVKKFFSEVHIIKPLSSRKDSSELYIFGKGFKHSENIYF</sequence>
<dbReference type="InterPro" id="IPR050082">
    <property type="entry name" value="RNA_methyltr_RlmE"/>
</dbReference>
<dbReference type="OrthoDB" id="20105at2759"/>
<dbReference type="InterPro" id="IPR029063">
    <property type="entry name" value="SAM-dependent_MTases_sf"/>
</dbReference>
<organism evidence="11">
    <name type="scientific">Soboliphyme baturini</name>
    <dbReference type="NCBI Taxonomy" id="241478"/>
    <lineage>
        <taxon>Eukaryota</taxon>
        <taxon>Metazoa</taxon>
        <taxon>Ecdysozoa</taxon>
        <taxon>Nematoda</taxon>
        <taxon>Enoplea</taxon>
        <taxon>Dorylaimia</taxon>
        <taxon>Dioctophymatida</taxon>
        <taxon>Dioctophymatoidea</taxon>
        <taxon>Soboliphymatidae</taxon>
        <taxon>Soboliphyme</taxon>
    </lineage>
</organism>
<dbReference type="GO" id="GO:0005739">
    <property type="term" value="C:mitochondrion"/>
    <property type="evidence" value="ECO:0007669"/>
    <property type="project" value="TreeGrafter"/>
</dbReference>
<accession>A0A183J4T5</accession>
<keyword evidence="4" id="KW-0808">Transferase</keyword>
<evidence type="ECO:0000313" key="11">
    <source>
        <dbReference type="WBParaSite" id="SBAD_0001125901-mRNA-1"/>
    </source>
</evidence>
<reference evidence="9 10" key="2">
    <citation type="submission" date="2018-11" db="EMBL/GenBank/DDBJ databases">
        <authorList>
            <consortium name="Pathogen Informatics"/>
        </authorList>
    </citation>
    <scope>NUCLEOTIDE SEQUENCE [LARGE SCALE GENOMIC DNA]</scope>
</reference>
<dbReference type="InterPro" id="IPR015507">
    <property type="entry name" value="rRNA-MeTfrase_E"/>
</dbReference>
<protein>
    <recommendedName>
        <fullName evidence="6">rRNA methyltransferase 2, mitochondrial</fullName>
    </recommendedName>
</protein>
<gene>
    <name evidence="9" type="ORF">SBAD_LOCUS10882</name>
</gene>
<dbReference type="PANTHER" id="PTHR10920">
    <property type="entry name" value="RIBOSOMAL RNA METHYLTRANSFERASE"/>
    <property type="match status" value="1"/>
</dbReference>
<evidence type="ECO:0000256" key="5">
    <source>
        <dbReference type="ARBA" id="ARBA00022691"/>
    </source>
</evidence>
<evidence type="ECO:0000256" key="3">
    <source>
        <dbReference type="ARBA" id="ARBA00022603"/>
    </source>
</evidence>
<keyword evidence="2" id="KW-0698">rRNA processing</keyword>
<dbReference type="GO" id="GO:0008650">
    <property type="term" value="F:rRNA (uridine-2'-O-)-methyltransferase activity"/>
    <property type="evidence" value="ECO:0007669"/>
    <property type="project" value="TreeGrafter"/>
</dbReference>
<feature type="domain" description="Ribosomal RNA methyltransferase FtsJ" evidence="7">
    <location>
        <begin position="243"/>
        <end position="429"/>
    </location>
</feature>
<feature type="domain" description="SRA1/Sec31" evidence="8">
    <location>
        <begin position="92"/>
        <end position="185"/>
    </location>
</feature>
<evidence type="ECO:0000256" key="1">
    <source>
        <dbReference type="ARBA" id="ARBA00009258"/>
    </source>
</evidence>
<dbReference type="AlphaFoldDB" id="A0A183J4T5"/>
<dbReference type="Gene3D" id="1.20.940.10">
    <property type="entry name" value="Functional domain of the splicing factor Prp18"/>
    <property type="match status" value="1"/>
</dbReference>
<proteinExistence type="inferred from homology"/>
<dbReference type="EMBL" id="UZAM01014720">
    <property type="protein sequence ID" value="VDP35340.1"/>
    <property type="molecule type" value="Genomic_DNA"/>
</dbReference>
<dbReference type="SUPFAM" id="SSF53335">
    <property type="entry name" value="S-adenosyl-L-methionine-dependent methyltransferases"/>
    <property type="match status" value="1"/>
</dbReference>
<evidence type="ECO:0000256" key="4">
    <source>
        <dbReference type="ARBA" id="ARBA00022679"/>
    </source>
</evidence>
<dbReference type="Gene3D" id="3.40.50.150">
    <property type="entry name" value="Vaccinia Virus protein VP39"/>
    <property type="match status" value="1"/>
</dbReference>
<dbReference type="Pfam" id="PF01728">
    <property type="entry name" value="FtsJ"/>
    <property type="match status" value="1"/>
</dbReference>
<keyword evidence="5" id="KW-0949">S-adenosyl-L-methionine</keyword>